<accession>A0A0F6TXK9</accession>
<organism evidence="1 2">
    <name type="scientific">Citrobacter amalonaticus Y19</name>
    <dbReference type="NCBI Taxonomy" id="1261127"/>
    <lineage>
        <taxon>Bacteria</taxon>
        <taxon>Pseudomonadati</taxon>
        <taxon>Pseudomonadota</taxon>
        <taxon>Gammaproteobacteria</taxon>
        <taxon>Enterobacterales</taxon>
        <taxon>Enterobacteriaceae</taxon>
        <taxon>Citrobacter</taxon>
    </lineage>
</organism>
<evidence type="ECO:0000313" key="2">
    <source>
        <dbReference type="Proteomes" id="UP000034085"/>
    </source>
</evidence>
<dbReference type="AlphaFoldDB" id="A0A0F6TXK9"/>
<gene>
    <name evidence="1" type="ORF">F384_18440</name>
</gene>
<dbReference type="Proteomes" id="UP000034085">
    <property type="component" value="Chromosome"/>
</dbReference>
<dbReference type="EMBL" id="CP011132">
    <property type="protein sequence ID" value="AKE60394.1"/>
    <property type="molecule type" value="Genomic_DNA"/>
</dbReference>
<reference evidence="1 2" key="1">
    <citation type="journal article" date="2013" name="Appl. Microbiol. Biotechnol.">
        <title>Glycerol assimilation and production of 1,3-propanediol by Citrobacter amalonaticus Y19.</title>
        <authorList>
            <person name="Ainala S.K."/>
            <person name="Ashok S."/>
            <person name="Ko Y."/>
            <person name="Park S."/>
        </authorList>
    </citation>
    <scope>NUCLEOTIDE SEQUENCE [LARGE SCALE GENOMIC DNA]</scope>
    <source>
        <strain evidence="1 2">Y19</strain>
    </source>
</reference>
<proteinExistence type="predicted"/>
<name>A0A0F6TXK9_CITAM</name>
<protein>
    <submittedName>
        <fullName evidence="1">DNA utilization protein HofM</fullName>
    </submittedName>
</protein>
<dbReference type="PATRIC" id="fig|1261127.3.peg.3847"/>
<sequence>MAFRFWQVGLHIQPQEVLAVAVVRGASGWYLQRWWRLPLAKPTINDGHFHDAEQLVAVLQPWSRELPQRHHIHLSFPASRTRQKRFPRPSMSLREREQTAWLTGSMARELDMESAALRFDYSEDALVPAYTVTAAQDKEISGLLTLAKTLGIDVTAITPDACALQRLLPFLSPEQPCLAWRDDTQWLWATRNAWGRKSLTEITHIHDLAAALSLRSEEVALCAKEGFDPWQAVSIRQPPVPVEGHAFAVALGLALGGMR</sequence>
<evidence type="ECO:0000313" key="1">
    <source>
        <dbReference type="EMBL" id="AKE60394.1"/>
    </source>
</evidence>
<dbReference type="OrthoDB" id="6447548at2"/>
<dbReference type="KEGG" id="cama:F384_18440"/>
<dbReference type="HOGENOM" id="CLU_083891_1_0_6"/>
<dbReference type="RefSeq" id="WP_046491324.1">
    <property type="nucleotide sequence ID" value="NZ_CP011132.1"/>
</dbReference>